<reference evidence="1 2" key="1">
    <citation type="submission" date="2023-06" db="EMBL/GenBank/DDBJ databases">
        <authorList>
            <person name="Oyuntsetseg B."/>
            <person name="Kim S.B."/>
        </authorList>
    </citation>
    <scope>NUCLEOTIDE SEQUENCE [LARGE SCALE GENOMIC DNA]</scope>
    <source>
        <strain evidence="1 2">2-15</strain>
    </source>
</reference>
<sequence length="62" mass="6543">MPGDVSPGGVEEGLGALFAGVAHPRPHGCGVREQAFREGLLERAAGLGQLQRPLARRRVGER</sequence>
<dbReference type="EMBL" id="CP127294">
    <property type="protein sequence ID" value="WIX76235.1"/>
    <property type="molecule type" value="Genomic_DNA"/>
</dbReference>
<name>A0A9Y2I9E1_9PSEU</name>
<evidence type="ECO:0000313" key="2">
    <source>
        <dbReference type="Proteomes" id="UP001236014"/>
    </source>
</evidence>
<dbReference type="Proteomes" id="UP001236014">
    <property type="component" value="Chromosome"/>
</dbReference>
<evidence type="ECO:0000313" key="1">
    <source>
        <dbReference type="EMBL" id="WIX76235.1"/>
    </source>
</evidence>
<gene>
    <name evidence="1" type="ORF">QRX50_32835</name>
</gene>
<proteinExistence type="predicted"/>
<dbReference type="KEGG" id="acab:QRX50_32835"/>
<organism evidence="1 2">
    <name type="scientific">Amycolatopsis carbonis</name>
    <dbReference type="NCBI Taxonomy" id="715471"/>
    <lineage>
        <taxon>Bacteria</taxon>
        <taxon>Bacillati</taxon>
        <taxon>Actinomycetota</taxon>
        <taxon>Actinomycetes</taxon>
        <taxon>Pseudonocardiales</taxon>
        <taxon>Pseudonocardiaceae</taxon>
        <taxon>Amycolatopsis</taxon>
    </lineage>
</organism>
<protein>
    <submittedName>
        <fullName evidence="1">Uncharacterized protein</fullName>
    </submittedName>
</protein>
<keyword evidence="2" id="KW-1185">Reference proteome</keyword>
<dbReference type="AlphaFoldDB" id="A0A9Y2I9E1"/>
<accession>A0A9Y2I9E1</accession>